<evidence type="ECO:0000313" key="3">
    <source>
        <dbReference type="Proteomes" id="UP000597444"/>
    </source>
</evidence>
<evidence type="ECO:0000259" key="1">
    <source>
        <dbReference type="Pfam" id="PF01467"/>
    </source>
</evidence>
<dbReference type="RefSeq" id="WP_220202720.1">
    <property type="nucleotide sequence ID" value="NZ_BNJK01000001.1"/>
</dbReference>
<evidence type="ECO:0000313" key="2">
    <source>
        <dbReference type="EMBL" id="GHO91850.1"/>
    </source>
</evidence>
<dbReference type="PANTHER" id="PTHR31285:SF0">
    <property type="entry name" value="NICOTINAMIDE MONONUCLEOTIDE ADENYLYLTRANSFERASE"/>
    <property type="match status" value="1"/>
</dbReference>
<dbReference type="GO" id="GO:0000309">
    <property type="term" value="F:nicotinamide-nucleotide adenylyltransferase activity"/>
    <property type="evidence" value="ECO:0007669"/>
    <property type="project" value="TreeGrafter"/>
</dbReference>
<accession>A0A8J3IG56</accession>
<gene>
    <name evidence="2" type="ORF">KSF_018980</name>
</gene>
<reference evidence="2" key="1">
    <citation type="submission" date="2020-10" db="EMBL/GenBank/DDBJ databases">
        <title>Taxonomic study of unclassified bacteria belonging to the class Ktedonobacteria.</title>
        <authorList>
            <person name="Yabe S."/>
            <person name="Wang C.M."/>
            <person name="Zheng Y."/>
            <person name="Sakai Y."/>
            <person name="Cavaletti L."/>
            <person name="Monciardini P."/>
            <person name="Donadio S."/>
        </authorList>
    </citation>
    <scope>NUCLEOTIDE SEQUENCE</scope>
    <source>
        <strain evidence="2">ID150040</strain>
    </source>
</reference>
<dbReference type="GO" id="GO:0016887">
    <property type="term" value="F:ATP hydrolysis activity"/>
    <property type="evidence" value="ECO:0007669"/>
    <property type="project" value="TreeGrafter"/>
</dbReference>
<dbReference type="InterPro" id="IPR004821">
    <property type="entry name" value="Cyt_trans-like"/>
</dbReference>
<dbReference type="EMBL" id="BNJK01000001">
    <property type="protein sequence ID" value="GHO91850.1"/>
    <property type="molecule type" value="Genomic_DNA"/>
</dbReference>
<dbReference type="Proteomes" id="UP000597444">
    <property type="component" value="Unassembled WGS sequence"/>
</dbReference>
<name>A0A8J3IG56_9CHLR</name>
<proteinExistence type="predicted"/>
<dbReference type="AlphaFoldDB" id="A0A8J3IG56"/>
<protein>
    <recommendedName>
        <fullName evidence="1">Cytidyltransferase-like domain-containing protein</fullName>
    </recommendedName>
</protein>
<sequence length="282" mass="32914">MQGVVHFSERMLQHFKRVQALIDQLDPEGEPEALTVPGSARPHDAVIVFTGSFNPPTTAHIAMLQEARRYARQHEPMHLYAAMSKHTVDKESVERPLLLDRIVLLQKLLRRRVPDTGILLFNRGLYVDQAEAVQRSFPEVKRIFFLIGFDKIVQILDPHYYQDRDAALRDLFQQAELLVAPRGNDGEQELEELIQQPQNRQFARYIHPLPLNRAYRDISSSQVRQRANRYQHEVPQEVQRFMRITRAYEPPLRQADGSETDYYGERMKSLAALMHRQPASRR</sequence>
<keyword evidence="3" id="KW-1185">Reference proteome</keyword>
<organism evidence="2 3">
    <name type="scientific">Reticulibacter mediterranei</name>
    <dbReference type="NCBI Taxonomy" id="2778369"/>
    <lineage>
        <taxon>Bacteria</taxon>
        <taxon>Bacillati</taxon>
        <taxon>Chloroflexota</taxon>
        <taxon>Ktedonobacteria</taxon>
        <taxon>Ktedonobacterales</taxon>
        <taxon>Reticulibacteraceae</taxon>
        <taxon>Reticulibacter</taxon>
    </lineage>
</organism>
<dbReference type="SUPFAM" id="SSF52374">
    <property type="entry name" value="Nucleotidylyl transferase"/>
    <property type="match status" value="1"/>
</dbReference>
<comment type="caution">
    <text evidence="2">The sequence shown here is derived from an EMBL/GenBank/DDBJ whole genome shotgun (WGS) entry which is preliminary data.</text>
</comment>
<dbReference type="GO" id="GO:0005737">
    <property type="term" value="C:cytoplasm"/>
    <property type="evidence" value="ECO:0007669"/>
    <property type="project" value="TreeGrafter"/>
</dbReference>
<feature type="domain" description="Cytidyltransferase-like" evidence="1">
    <location>
        <begin position="48"/>
        <end position="226"/>
    </location>
</feature>
<dbReference type="InterPro" id="IPR014729">
    <property type="entry name" value="Rossmann-like_a/b/a_fold"/>
</dbReference>
<dbReference type="Gene3D" id="3.40.50.620">
    <property type="entry name" value="HUPs"/>
    <property type="match status" value="1"/>
</dbReference>
<dbReference type="Pfam" id="PF01467">
    <property type="entry name" value="CTP_transf_like"/>
    <property type="match status" value="1"/>
</dbReference>
<dbReference type="PANTHER" id="PTHR31285">
    <property type="entry name" value="NICOTINAMIDE MONONUCLEOTIDE ADENYLYLTRANSFERASE"/>
    <property type="match status" value="1"/>
</dbReference>